<gene>
    <name evidence="2" type="ORF">BAE44_0001395</name>
</gene>
<keyword evidence="1" id="KW-0472">Membrane</keyword>
<accession>A0A1E5WJK7</accession>
<name>A0A1E5WJK7_9POAL</name>
<keyword evidence="1" id="KW-1133">Transmembrane helix</keyword>
<evidence type="ECO:0008006" key="4">
    <source>
        <dbReference type="Google" id="ProtNLM"/>
    </source>
</evidence>
<sequence length="186" mass="19610">MAPPPAAAGHMAQKAKRFVLGALAATLAVAVVVTVSFVILSPARVHVSVTYARVSRGKSQDGGVVELLLTLGANNTSGRAAVRYESMFIDLTNSTNGPELESCFVRANLTTALPLSQRRGSVASFDATVVLVPGLWTDASGNMMGSNRFAVIVTAMARFKVGIARTRLFDIKLACRPASDDVMWGV</sequence>
<feature type="transmembrane region" description="Helical" evidence="1">
    <location>
        <begin position="18"/>
        <end position="40"/>
    </location>
</feature>
<evidence type="ECO:0000313" key="2">
    <source>
        <dbReference type="EMBL" id="OEL37586.1"/>
    </source>
</evidence>
<evidence type="ECO:0000313" key="3">
    <source>
        <dbReference type="Proteomes" id="UP000095767"/>
    </source>
</evidence>
<evidence type="ECO:0000256" key="1">
    <source>
        <dbReference type="SAM" id="Phobius"/>
    </source>
</evidence>
<dbReference type="Proteomes" id="UP000095767">
    <property type="component" value="Unassembled WGS sequence"/>
</dbReference>
<keyword evidence="3" id="KW-1185">Reference proteome</keyword>
<dbReference type="PANTHER" id="PTHR36480:SF3">
    <property type="entry name" value="OS06G0118900 PROTEIN"/>
    <property type="match status" value="1"/>
</dbReference>
<dbReference type="EMBL" id="LWDX02004973">
    <property type="protein sequence ID" value="OEL37586.1"/>
    <property type="molecule type" value="Genomic_DNA"/>
</dbReference>
<dbReference type="OrthoDB" id="692506at2759"/>
<dbReference type="PANTHER" id="PTHR36480">
    <property type="entry name" value="OS06G0118900 PROTEIN-RELATED"/>
    <property type="match status" value="1"/>
</dbReference>
<dbReference type="AlphaFoldDB" id="A0A1E5WJK7"/>
<organism evidence="2 3">
    <name type="scientific">Dichanthelium oligosanthes</name>
    <dbReference type="NCBI Taxonomy" id="888268"/>
    <lineage>
        <taxon>Eukaryota</taxon>
        <taxon>Viridiplantae</taxon>
        <taxon>Streptophyta</taxon>
        <taxon>Embryophyta</taxon>
        <taxon>Tracheophyta</taxon>
        <taxon>Spermatophyta</taxon>
        <taxon>Magnoliopsida</taxon>
        <taxon>Liliopsida</taxon>
        <taxon>Poales</taxon>
        <taxon>Poaceae</taxon>
        <taxon>PACMAD clade</taxon>
        <taxon>Panicoideae</taxon>
        <taxon>Panicodae</taxon>
        <taxon>Paniceae</taxon>
        <taxon>Dichantheliinae</taxon>
        <taxon>Dichanthelium</taxon>
    </lineage>
</organism>
<keyword evidence="1" id="KW-0812">Transmembrane</keyword>
<protein>
    <recommendedName>
        <fullName evidence="4">Late embryogenesis abundant protein LEA-2 subgroup domain-containing protein</fullName>
    </recommendedName>
</protein>
<proteinExistence type="predicted"/>
<comment type="caution">
    <text evidence="2">The sequence shown here is derived from an EMBL/GenBank/DDBJ whole genome shotgun (WGS) entry which is preliminary data.</text>
</comment>
<reference evidence="2 3" key="1">
    <citation type="submission" date="2016-09" db="EMBL/GenBank/DDBJ databases">
        <title>The draft genome of Dichanthelium oligosanthes: A C3 panicoid grass species.</title>
        <authorList>
            <person name="Studer A.J."/>
            <person name="Schnable J.C."/>
            <person name="Brutnell T.P."/>
        </authorList>
    </citation>
    <scope>NUCLEOTIDE SEQUENCE [LARGE SCALE GENOMIC DNA]</scope>
    <source>
        <strain evidence="3">cv. Kellogg 1175</strain>
        <tissue evidence="2">Leaf</tissue>
    </source>
</reference>